<keyword evidence="1" id="KW-0540">Nuclease</keyword>
<dbReference type="InterPro" id="IPR018579">
    <property type="entry name" value="Restrct_endonuc_II_LlaJI"/>
</dbReference>
<dbReference type="EMBL" id="AALGDA010000007">
    <property type="protein sequence ID" value="ECY9782062.1"/>
    <property type="molecule type" value="Genomic_DNA"/>
</dbReference>
<keyword evidence="1" id="KW-0255">Endonuclease</keyword>
<accession>A0AAD2MD03</accession>
<dbReference type="GO" id="GO:0004519">
    <property type="term" value="F:endonuclease activity"/>
    <property type="evidence" value="ECO:0007669"/>
    <property type="project" value="UniProtKB-KW"/>
</dbReference>
<sequence length="481" mass="56369">MISIFIKEQKRYTQRELTSLFESDSDEIIYIIKKLKEYGILKAVAASKTQRNMSDLIEEDVEIEETELDENDYYYVFTFVGVITAFGRVLKCYPKYIHNDNQPIKELAQVLQVIEKFNSKEQIIKIFNDSDESKSFNLLAVMLYLLHDYYENGSYENDLDIIETNGDGEILWDKTINETFTFISNNRPYYMEMYTQKNINDEFDYFKRLHESIISICSREIQAAGLDELFGILTVDISDEELDDFGDIEDILNNIQFELNRQFVTRKQLLLKTMYAYISQSSHLNDFTSFAMYGTNSFNLVWEKVCAEVFENKLDTPIRDLPVVIKDFKHSSRLIDLVEKPHWHGKNDSFSRDAKDTLIPDIVSLNKVKDSYQFIIFDAKYYNLTLEENRLAGHPGIGDVTKQYLYQLAYKQFIQEGGFISVKNCFLMPTEASEVIDKGFVNLNMLDNLELESIQIRQLPATEVYSDYLRNKRFDISRLNL</sequence>
<gene>
    <name evidence="1" type="ORF">F6515_03575</name>
</gene>
<keyword evidence="1" id="KW-0378">Hydrolase</keyword>
<protein>
    <submittedName>
        <fullName evidence="1">LlaJI family restriction endonuclease</fullName>
    </submittedName>
</protein>
<dbReference type="Pfam" id="PF09563">
    <property type="entry name" value="RE_LlaJI"/>
    <property type="match status" value="1"/>
</dbReference>
<evidence type="ECO:0000313" key="1">
    <source>
        <dbReference type="EMBL" id="ECY9782062.1"/>
    </source>
</evidence>
<comment type="caution">
    <text evidence="1">The sequence shown here is derived from an EMBL/GenBank/DDBJ whole genome shotgun (WGS) entry which is preliminary data.</text>
</comment>
<dbReference type="RefSeq" id="WP_104869857.1">
    <property type="nucleotide sequence ID" value="NZ_JBGDKU010000008.1"/>
</dbReference>
<organism evidence="1 2">
    <name type="scientific">Listeria monocytogenes</name>
    <dbReference type="NCBI Taxonomy" id="1639"/>
    <lineage>
        <taxon>Bacteria</taxon>
        <taxon>Bacillati</taxon>
        <taxon>Bacillota</taxon>
        <taxon>Bacilli</taxon>
        <taxon>Bacillales</taxon>
        <taxon>Listeriaceae</taxon>
        <taxon>Listeria</taxon>
    </lineage>
</organism>
<proteinExistence type="predicted"/>
<dbReference type="AlphaFoldDB" id="A0AAD2MD03"/>
<evidence type="ECO:0000313" key="2">
    <source>
        <dbReference type="Proteomes" id="UP000489121"/>
    </source>
</evidence>
<dbReference type="Proteomes" id="UP000489121">
    <property type="component" value="Unassembled WGS sequence"/>
</dbReference>
<name>A0AAD2MD03_LISMN</name>
<reference evidence="1 2" key="1">
    <citation type="submission" date="2019-09" db="EMBL/GenBank/DDBJ databases">
        <authorList>
            <consortium name="PulseNet: The National Subtyping Network for Foodborne Disease Surveillance"/>
            <person name="Tarr C.L."/>
            <person name="Trees E."/>
            <person name="Katz L.S."/>
            <person name="Carleton-Romer H.A."/>
            <person name="Stroika S."/>
            <person name="Kucerova Z."/>
            <person name="Roache K.F."/>
            <person name="Sabol A.L."/>
            <person name="Besser J."/>
            <person name="Gerner-Smidt P."/>
        </authorList>
    </citation>
    <scope>NUCLEOTIDE SEQUENCE [LARGE SCALE GENOMIC DNA]</scope>
    <source>
        <strain evidence="1 2">PNUSAL005692</strain>
    </source>
</reference>